<feature type="compositionally biased region" description="Low complexity" evidence="1">
    <location>
        <begin position="438"/>
        <end position="449"/>
    </location>
</feature>
<dbReference type="GO" id="GO:0005504">
    <property type="term" value="F:fatty acid binding"/>
    <property type="evidence" value="ECO:0007669"/>
    <property type="project" value="TreeGrafter"/>
</dbReference>
<evidence type="ECO:0000256" key="1">
    <source>
        <dbReference type="SAM" id="MobiDB-lite"/>
    </source>
</evidence>
<dbReference type="Proteomes" id="UP000799423">
    <property type="component" value="Unassembled WGS sequence"/>
</dbReference>
<proteinExistence type="predicted"/>
<accession>A0A6A7ARE5</accession>
<sequence length="578" mass="62933">MEPNPSSKVTRNYQASHNSVRSVNDTYIQDAHKSALDSEDFVSTYRAARRIFLDTGLTAEDILTLSDKFWDAHMAGSCVVDTAAATIATIHGNLCMGTIVPHAAKQMDLLPLLARLERFEVCGDFMLTEVGHGLDARNIETTATLSKDGKSLDLHTPSLAAAKSMPPTTPLGGIPKVAVVFAQLVIDGKMHGVRTFVVHLTDGTRMRPGISTVLLPQRPGNRALDHAITRFTHVRLNRADLLGEIDSTGNERQFFLSQIHRVSVGGLALSLANIPASRAAAYLCYSFSKHRKVIDPNTNLSVPVLSFPTQYGPIISAAAHAAVMESAGRFFISTFQTEGLPEMLRQALVCIFKATITYTTQHHLSELIDRCGWRGLFAHNKIAEIQLGLKGNSIAEGDVMVLCIRLASELLQSNSPVALYEQGLLSSLRTHLAPTPSPSTTSPQNTNTTAHRSTTFSRNVTPRAVPLIQAIGHRFAYDSALDNDAVRKELLAVWEADVMLSDAGWYVGNTNVTMEDLHARRVEAVGQALPLLEDVIAEWGMERWFGGVPVVGGRVEEEFLRGLPGFEGEVGKGVRSLL</sequence>
<dbReference type="InterPro" id="IPR012258">
    <property type="entry name" value="Acyl-CoA_oxidase"/>
</dbReference>
<dbReference type="SUPFAM" id="SSF47203">
    <property type="entry name" value="Acyl-CoA dehydrogenase C-terminal domain-like"/>
    <property type="match status" value="1"/>
</dbReference>
<dbReference type="GO" id="GO:0033540">
    <property type="term" value="P:fatty acid beta-oxidation using acyl-CoA oxidase"/>
    <property type="evidence" value="ECO:0007669"/>
    <property type="project" value="TreeGrafter"/>
</dbReference>
<dbReference type="InterPro" id="IPR046373">
    <property type="entry name" value="Acyl-CoA_Oxase/DH_mid-dom_sf"/>
</dbReference>
<evidence type="ECO:0000313" key="2">
    <source>
        <dbReference type="EMBL" id="KAF2844685.1"/>
    </source>
</evidence>
<dbReference type="Gene3D" id="1.20.140.10">
    <property type="entry name" value="Butyryl-CoA Dehydrogenase, subunit A, domain 3"/>
    <property type="match status" value="1"/>
</dbReference>
<organism evidence="2 3">
    <name type="scientific">Plenodomus tracheiphilus IPT5</name>
    <dbReference type="NCBI Taxonomy" id="1408161"/>
    <lineage>
        <taxon>Eukaryota</taxon>
        <taxon>Fungi</taxon>
        <taxon>Dikarya</taxon>
        <taxon>Ascomycota</taxon>
        <taxon>Pezizomycotina</taxon>
        <taxon>Dothideomycetes</taxon>
        <taxon>Pleosporomycetidae</taxon>
        <taxon>Pleosporales</taxon>
        <taxon>Pleosporineae</taxon>
        <taxon>Leptosphaeriaceae</taxon>
        <taxon>Plenodomus</taxon>
    </lineage>
</organism>
<dbReference type="GO" id="GO:0071949">
    <property type="term" value="F:FAD binding"/>
    <property type="evidence" value="ECO:0007669"/>
    <property type="project" value="InterPro"/>
</dbReference>
<protein>
    <submittedName>
        <fullName evidence="2">Acyl-CoA dehydrogenase NM domain-like protein</fullName>
    </submittedName>
</protein>
<dbReference type="OrthoDB" id="538336at2759"/>
<feature type="region of interest" description="Disordered" evidence="1">
    <location>
        <begin position="431"/>
        <end position="456"/>
    </location>
</feature>
<dbReference type="PANTHER" id="PTHR10909:SF382">
    <property type="entry name" value="ACYL-COENZYME A OXIDASE"/>
    <property type="match status" value="1"/>
</dbReference>
<dbReference type="InterPro" id="IPR009100">
    <property type="entry name" value="AcylCoA_DH/oxidase_NM_dom_sf"/>
</dbReference>
<dbReference type="InterPro" id="IPR036250">
    <property type="entry name" value="AcylCo_DH-like_C"/>
</dbReference>
<keyword evidence="3" id="KW-1185">Reference proteome</keyword>
<name>A0A6A7ARE5_9PLEO</name>
<reference evidence="2" key="1">
    <citation type="submission" date="2020-01" db="EMBL/GenBank/DDBJ databases">
        <authorList>
            <consortium name="DOE Joint Genome Institute"/>
            <person name="Haridas S."/>
            <person name="Albert R."/>
            <person name="Binder M."/>
            <person name="Bloem J."/>
            <person name="Labutti K."/>
            <person name="Salamov A."/>
            <person name="Andreopoulos B."/>
            <person name="Baker S.E."/>
            <person name="Barry K."/>
            <person name="Bills G."/>
            <person name="Bluhm B.H."/>
            <person name="Cannon C."/>
            <person name="Castanera R."/>
            <person name="Culley D.E."/>
            <person name="Daum C."/>
            <person name="Ezra D."/>
            <person name="Gonzalez J.B."/>
            <person name="Henrissat B."/>
            <person name="Kuo A."/>
            <person name="Liang C."/>
            <person name="Lipzen A."/>
            <person name="Lutzoni F."/>
            <person name="Magnuson J."/>
            <person name="Mondo S."/>
            <person name="Nolan M."/>
            <person name="Ohm R."/>
            <person name="Pangilinan J."/>
            <person name="Park H.-J."/>
            <person name="Ramirez L."/>
            <person name="Alfaro M."/>
            <person name="Sun H."/>
            <person name="Tritt A."/>
            <person name="Yoshinaga Y."/>
            <person name="Zwiers L.-H."/>
            <person name="Turgeon B.G."/>
            <person name="Goodwin S.B."/>
            <person name="Spatafora J.W."/>
            <person name="Crous P.W."/>
            <person name="Grigoriev I.V."/>
        </authorList>
    </citation>
    <scope>NUCLEOTIDE SEQUENCE</scope>
    <source>
        <strain evidence="2">IPT5</strain>
    </source>
</reference>
<dbReference type="GO" id="GO:0005777">
    <property type="term" value="C:peroxisome"/>
    <property type="evidence" value="ECO:0007669"/>
    <property type="project" value="InterPro"/>
</dbReference>
<dbReference type="SUPFAM" id="SSF56645">
    <property type="entry name" value="Acyl-CoA dehydrogenase NM domain-like"/>
    <property type="match status" value="1"/>
</dbReference>
<dbReference type="GO" id="GO:0003997">
    <property type="term" value="F:acyl-CoA oxidase activity"/>
    <property type="evidence" value="ECO:0007669"/>
    <property type="project" value="InterPro"/>
</dbReference>
<dbReference type="EMBL" id="MU006367">
    <property type="protein sequence ID" value="KAF2844685.1"/>
    <property type="molecule type" value="Genomic_DNA"/>
</dbReference>
<dbReference type="AlphaFoldDB" id="A0A6A7ARE5"/>
<evidence type="ECO:0000313" key="3">
    <source>
        <dbReference type="Proteomes" id="UP000799423"/>
    </source>
</evidence>
<dbReference type="PANTHER" id="PTHR10909">
    <property type="entry name" value="ELECTRON TRANSPORT OXIDOREDUCTASE"/>
    <property type="match status" value="1"/>
</dbReference>
<gene>
    <name evidence="2" type="ORF">T440DRAFT_493970</name>
</gene>
<dbReference type="Gene3D" id="2.40.110.10">
    <property type="entry name" value="Butyryl-CoA Dehydrogenase, subunit A, domain 2"/>
    <property type="match status" value="1"/>
</dbReference>
<dbReference type="GO" id="GO:0055088">
    <property type="term" value="P:lipid homeostasis"/>
    <property type="evidence" value="ECO:0007669"/>
    <property type="project" value="TreeGrafter"/>
</dbReference>